<dbReference type="AlphaFoldDB" id="A0A3D9I8Y5"/>
<evidence type="ECO:0000256" key="3">
    <source>
        <dbReference type="ARBA" id="ARBA00022475"/>
    </source>
</evidence>
<dbReference type="Pfam" id="PF00528">
    <property type="entry name" value="BPD_transp_1"/>
    <property type="match status" value="1"/>
</dbReference>
<dbReference type="InterPro" id="IPR035906">
    <property type="entry name" value="MetI-like_sf"/>
</dbReference>
<organism evidence="9 10">
    <name type="scientific">Cohnella phaseoli</name>
    <dbReference type="NCBI Taxonomy" id="456490"/>
    <lineage>
        <taxon>Bacteria</taxon>
        <taxon>Bacillati</taxon>
        <taxon>Bacillota</taxon>
        <taxon>Bacilli</taxon>
        <taxon>Bacillales</taxon>
        <taxon>Paenibacillaceae</taxon>
        <taxon>Cohnella</taxon>
    </lineage>
</organism>
<dbReference type="CDD" id="cd06261">
    <property type="entry name" value="TM_PBP2"/>
    <property type="match status" value="1"/>
</dbReference>
<dbReference type="GO" id="GO:0055085">
    <property type="term" value="P:transmembrane transport"/>
    <property type="evidence" value="ECO:0007669"/>
    <property type="project" value="InterPro"/>
</dbReference>
<dbReference type="EMBL" id="QRDZ01000034">
    <property type="protein sequence ID" value="RED58222.1"/>
    <property type="molecule type" value="Genomic_DNA"/>
</dbReference>
<feature type="transmembrane region" description="Helical" evidence="7">
    <location>
        <begin position="110"/>
        <end position="129"/>
    </location>
</feature>
<evidence type="ECO:0000313" key="10">
    <source>
        <dbReference type="Proteomes" id="UP000256977"/>
    </source>
</evidence>
<feature type="domain" description="ABC transmembrane type-1" evidence="8">
    <location>
        <begin position="71"/>
        <end position="281"/>
    </location>
</feature>
<keyword evidence="6 7" id="KW-0472">Membrane</keyword>
<keyword evidence="10" id="KW-1185">Reference proteome</keyword>
<comment type="caution">
    <text evidence="9">The sequence shown here is derived from an EMBL/GenBank/DDBJ whole genome shotgun (WGS) entry which is preliminary data.</text>
</comment>
<feature type="transmembrane region" description="Helical" evidence="7">
    <location>
        <begin position="70"/>
        <end position="98"/>
    </location>
</feature>
<evidence type="ECO:0000313" key="9">
    <source>
        <dbReference type="EMBL" id="RED58222.1"/>
    </source>
</evidence>
<evidence type="ECO:0000256" key="7">
    <source>
        <dbReference type="RuleBase" id="RU363032"/>
    </source>
</evidence>
<dbReference type="PANTHER" id="PTHR43744">
    <property type="entry name" value="ABC TRANSPORTER PERMEASE PROTEIN MG189-RELATED-RELATED"/>
    <property type="match status" value="1"/>
</dbReference>
<feature type="transmembrane region" description="Helical" evidence="7">
    <location>
        <begin position="264"/>
        <end position="281"/>
    </location>
</feature>
<dbReference type="PROSITE" id="PS50928">
    <property type="entry name" value="ABC_TM1"/>
    <property type="match status" value="1"/>
</dbReference>
<dbReference type="RefSeq" id="WP_246016908.1">
    <property type="nucleotide sequence ID" value="NZ_QRDZ01000034.1"/>
</dbReference>
<evidence type="ECO:0000256" key="1">
    <source>
        <dbReference type="ARBA" id="ARBA00004651"/>
    </source>
</evidence>
<keyword evidence="2 7" id="KW-0813">Transport</keyword>
<reference evidence="9 10" key="1">
    <citation type="submission" date="2018-07" db="EMBL/GenBank/DDBJ databases">
        <title>Genomic Encyclopedia of Type Strains, Phase III (KMG-III): the genomes of soil and plant-associated and newly described type strains.</title>
        <authorList>
            <person name="Whitman W."/>
        </authorList>
    </citation>
    <scope>NUCLEOTIDE SEQUENCE [LARGE SCALE GENOMIC DNA]</scope>
    <source>
        <strain evidence="9 10">CECT 7287</strain>
    </source>
</reference>
<evidence type="ECO:0000256" key="2">
    <source>
        <dbReference type="ARBA" id="ARBA00022448"/>
    </source>
</evidence>
<evidence type="ECO:0000259" key="8">
    <source>
        <dbReference type="PROSITE" id="PS50928"/>
    </source>
</evidence>
<keyword evidence="4 7" id="KW-0812">Transmembrane</keyword>
<proteinExistence type="inferred from homology"/>
<name>A0A3D9I8Y5_9BACL</name>
<evidence type="ECO:0000256" key="4">
    <source>
        <dbReference type="ARBA" id="ARBA00022692"/>
    </source>
</evidence>
<dbReference type="Gene3D" id="1.10.3720.10">
    <property type="entry name" value="MetI-like"/>
    <property type="match status" value="1"/>
</dbReference>
<evidence type="ECO:0000256" key="5">
    <source>
        <dbReference type="ARBA" id="ARBA00022989"/>
    </source>
</evidence>
<dbReference type="Proteomes" id="UP000256977">
    <property type="component" value="Unassembled WGS sequence"/>
</dbReference>
<dbReference type="SUPFAM" id="SSF161098">
    <property type="entry name" value="MetI-like"/>
    <property type="match status" value="1"/>
</dbReference>
<comment type="subcellular location">
    <subcellularLocation>
        <location evidence="1 7">Cell membrane</location>
        <topology evidence="1 7">Multi-pass membrane protein</topology>
    </subcellularLocation>
</comment>
<feature type="transmembrane region" description="Helical" evidence="7">
    <location>
        <begin position="183"/>
        <end position="205"/>
    </location>
</feature>
<dbReference type="PANTHER" id="PTHR43744:SF9">
    <property type="entry name" value="POLYGALACTURONAN_RHAMNOGALACTURONAN TRANSPORT SYSTEM PERMEASE PROTEIN YTCP"/>
    <property type="match status" value="1"/>
</dbReference>
<comment type="similarity">
    <text evidence="7">Belongs to the binding-protein-dependent transport system permease family.</text>
</comment>
<sequence length="296" mass="33611">MNTKRTNFMEALFHSCNLAFFLIVAFACTYPFYYILIYTISDPVKAAGGLLLLPKGLNFVNYEKLLQTPALYSTAVISIFRTVIGTIVTVACCTFFSYIVTKQELYFRKFIYRFVVITLYFNAGLIPWYLTMRFMHLDNNFLLYVLPSAISGFYIVLIKTYIEQLPAALEESAMMDGAGYWTVFNKIIVPLSLPIIATIAVFAAVGQWNAWQDNYFLVSKPSLQTLQVMLYNYLNSAAAMANMNPSDLLDKSAAHKLTPESIKMTMTMIVTLPILFVYPFMQRYFVKGIMLGAVKG</sequence>
<accession>A0A3D9I8Y5</accession>
<gene>
    <name evidence="9" type="ORF">DFP98_13464</name>
</gene>
<feature type="transmembrane region" description="Helical" evidence="7">
    <location>
        <begin position="141"/>
        <end position="162"/>
    </location>
</feature>
<evidence type="ECO:0000256" key="6">
    <source>
        <dbReference type="ARBA" id="ARBA00023136"/>
    </source>
</evidence>
<protein>
    <submittedName>
        <fullName evidence="9">Putative aldouronate transport system permease protein</fullName>
    </submittedName>
</protein>
<dbReference type="PROSITE" id="PS51257">
    <property type="entry name" value="PROKAR_LIPOPROTEIN"/>
    <property type="match status" value="1"/>
</dbReference>
<keyword evidence="5 7" id="KW-1133">Transmembrane helix</keyword>
<dbReference type="InterPro" id="IPR000515">
    <property type="entry name" value="MetI-like"/>
</dbReference>
<dbReference type="GO" id="GO:0005886">
    <property type="term" value="C:plasma membrane"/>
    <property type="evidence" value="ECO:0007669"/>
    <property type="project" value="UniProtKB-SubCell"/>
</dbReference>
<keyword evidence="3" id="KW-1003">Cell membrane</keyword>
<feature type="transmembrane region" description="Helical" evidence="7">
    <location>
        <begin position="12"/>
        <end position="36"/>
    </location>
</feature>